<protein>
    <submittedName>
        <fullName evidence="3">Carbohydrate-selective porin</fullName>
    </submittedName>
</protein>
<dbReference type="PANTHER" id="PTHR37944:SF1">
    <property type="entry name" value="PORIN B"/>
    <property type="match status" value="1"/>
</dbReference>
<gene>
    <name evidence="3" type="ORF">GL4_0722</name>
</gene>
<comment type="similarity">
    <text evidence="1 2">Belongs to the OprB family.</text>
</comment>
<dbReference type="InterPro" id="IPR038673">
    <property type="entry name" value="OprB_sf"/>
</dbReference>
<dbReference type="Proteomes" id="UP000031643">
    <property type="component" value="Chromosome"/>
</dbReference>
<accession>A0A0A8K008</accession>
<dbReference type="GO" id="GO:0008643">
    <property type="term" value="P:carbohydrate transport"/>
    <property type="evidence" value="ECO:0007669"/>
    <property type="project" value="InterPro"/>
</dbReference>
<dbReference type="PANTHER" id="PTHR37944">
    <property type="entry name" value="PORIN B"/>
    <property type="match status" value="1"/>
</dbReference>
<evidence type="ECO:0000313" key="4">
    <source>
        <dbReference type="Proteomes" id="UP000031643"/>
    </source>
</evidence>
<keyword evidence="4" id="KW-1185">Reference proteome</keyword>
<dbReference type="InterPro" id="IPR007049">
    <property type="entry name" value="Carb-sel_porin_OprB"/>
</dbReference>
<dbReference type="Gene3D" id="2.40.160.180">
    <property type="entry name" value="Carbohydrate-selective porin OprB"/>
    <property type="match status" value="1"/>
</dbReference>
<evidence type="ECO:0000313" key="3">
    <source>
        <dbReference type="EMBL" id="BAQ16185.1"/>
    </source>
</evidence>
<reference evidence="3 4" key="1">
    <citation type="submission" date="2014-09" db="EMBL/GenBank/DDBJ databases">
        <title>Genome sequencing of Methyloceanibacter caenitepidi Gela4.</title>
        <authorList>
            <person name="Takeuchi M."/>
            <person name="Susumu S."/>
            <person name="Kamagata Y."/>
            <person name="Oshima K."/>
            <person name="Hattori M."/>
            <person name="Iwasaki W."/>
        </authorList>
    </citation>
    <scope>NUCLEOTIDE SEQUENCE [LARGE SCALE GENOMIC DNA]</scope>
    <source>
        <strain evidence="3 4">Gela4</strain>
    </source>
</reference>
<dbReference type="GO" id="GO:0015288">
    <property type="term" value="F:porin activity"/>
    <property type="evidence" value="ECO:0007669"/>
    <property type="project" value="InterPro"/>
</dbReference>
<name>A0A0A8K008_9HYPH</name>
<evidence type="ECO:0000256" key="2">
    <source>
        <dbReference type="RuleBase" id="RU363072"/>
    </source>
</evidence>
<dbReference type="STRING" id="1384459.GL4_0722"/>
<sequence length="469" mass="49949">MGLIERNRGPATEDLGGLFGTYVRKAAIAGAALVMTMVASPGLASAACEVELDPRDFIGEENGELNAIEHLAGGTVSSLNRAGIDIGGAYVAEPFYNWGGIDEGGEYQGVLELYVNADMKKLGLWDGLCFHANGYQIHGNSITGSNIGSLMPVTSFEANDATRLFEIWFEQFLFNDTVSVKVGQLAADAEFFFAEGGGYFINGTWGWAPIAAENNPGGGPAYPLATPGVRVAITPTEQTSLMVGVYNGNPAPDCAADDPQVCNNDGLDFGLRDRTLLMAEGAYSYSLAGGELPGQIKVGGWNHFGDFNHIYTDAGGNPIAISGNDGKPLDNDYALYVILDQLLWRVPGSEDPQGVGFFTRFAGAPDDRNYVDFYFDVGLTFTGMIPGRPDDALAIGYAYTSISDQAQAFNVTNGDPAGEGYEALIEIAYTMEVIDGWTLQPDFQYIFNPDGGVEAENATVVGARSTFAF</sequence>
<proteinExistence type="inferred from homology"/>
<dbReference type="AlphaFoldDB" id="A0A0A8K008"/>
<dbReference type="HOGENOM" id="CLU_029684_3_1_5"/>
<evidence type="ECO:0000256" key="1">
    <source>
        <dbReference type="ARBA" id="ARBA00008769"/>
    </source>
</evidence>
<dbReference type="EMBL" id="AP014648">
    <property type="protein sequence ID" value="BAQ16185.1"/>
    <property type="molecule type" value="Genomic_DNA"/>
</dbReference>
<dbReference type="Pfam" id="PF04966">
    <property type="entry name" value="OprB"/>
    <property type="match status" value="1"/>
</dbReference>
<dbReference type="InterPro" id="IPR052932">
    <property type="entry name" value="OprB_Porin"/>
</dbReference>
<dbReference type="GO" id="GO:0016020">
    <property type="term" value="C:membrane"/>
    <property type="evidence" value="ECO:0007669"/>
    <property type="project" value="InterPro"/>
</dbReference>
<dbReference type="OrthoDB" id="177316at2"/>
<organism evidence="3 4">
    <name type="scientific">Methyloceanibacter caenitepidi</name>
    <dbReference type="NCBI Taxonomy" id="1384459"/>
    <lineage>
        <taxon>Bacteria</taxon>
        <taxon>Pseudomonadati</taxon>
        <taxon>Pseudomonadota</taxon>
        <taxon>Alphaproteobacteria</taxon>
        <taxon>Hyphomicrobiales</taxon>
        <taxon>Hyphomicrobiaceae</taxon>
        <taxon>Methyloceanibacter</taxon>
    </lineage>
</organism>
<dbReference type="KEGG" id="mcg:GL4_0722"/>
<dbReference type="RefSeq" id="WP_052464088.1">
    <property type="nucleotide sequence ID" value="NZ_AP014648.1"/>
</dbReference>